<feature type="compositionally biased region" description="Acidic residues" evidence="1">
    <location>
        <begin position="95"/>
        <end position="109"/>
    </location>
</feature>
<evidence type="ECO:0008006" key="4">
    <source>
        <dbReference type="Google" id="ProtNLM"/>
    </source>
</evidence>
<reference evidence="2 3" key="1">
    <citation type="journal article" date="2012" name="Genome Biol.">
        <title>Genome and low-iron response of an oceanic diatom adapted to chronic iron limitation.</title>
        <authorList>
            <person name="Lommer M."/>
            <person name="Specht M."/>
            <person name="Roy A.S."/>
            <person name="Kraemer L."/>
            <person name="Andreson R."/>
            <person name="Gutowska M.A."/>
            <person name="Wolf J."/>
            <person name="Bergner S.V."/>
            <person name="Schilhabel M.B."/>
            <person name="Klostermeier U.C."/>
            <person name="Beiko R.G."/>
            <person name="Rosenstiel P."/>
            <person name="Hippler M."/>
            <person name="Laroche J."/>
        </authorList>
    </citation>
    <scope>NUCLEOTIDE SEQUENCE [LARGE SCALE GENOMIC DNA]</scope>
    <source>
        <strain evidence="2 3">CCMP1005</strain>
    </source>
</reference>
<comment type="caution">
    <text evidence="2">The sequence shown here is derived from an EMBL/GenBank/DDBJ whole genome shotgun (WGS) entry which is preliminary data.</text>
</comment>
<feature type="compositionally biased region" description="Basic and acidic residues" evidence="1">
    <location>
        <begin position="59"/>
        <end position="72"/>
    </location>
</feature>
<feature type="compositionally biased region" description="Acidic residues" evidence="1">
    <location>
        <begin position="202"/>
        <end position="214"/>
    </location>
</feature>
<feature type="region of interest" description="Disordered" evidence="1">
    <location>
        <begin position="1"/>
        <end position="130"/>
    </location>
</feature>
<feature type="compositionally biased region" description="Basic and acidic residues" evidence="1">
    <location>
        <begin position="304"/>
        <end position="330"/>
    </location>
</feature>
<accession>K0TP27</accession>
<dbReference type="AlphaFoldDB" id="K0TP27"/>
<dbReference type="Proteomes" id="UP000266841">
    <property type="component" value="Unassembled WGS sequence"/>
</dbReference>
<dbReference type="OMA" id="MANEAMS"/>
<feature type="region of interest" description="Disordered" evidence="1">
    <location>
        <begin position="198"/>
        <end position="229"/>
    </location>
</feature>
<evidence type="ECO:0000313" key="2">
    <source>
        <dbReference type="EMBL" id="EJK77596.1"/>
    </source>
</evidence>
<evidence type="ECO:0000313" key="3">
    <source>
        <dbReference type="Proteomes" id="UP000266841"/>
    </source>
</evidence>
<dbReference type="eggNOG" id="ENOG502T480">
    <property type="taxonomic scope" value="Eukaryota"/>
</dbReference>
<dbReference type="PANTHER" id="PTHR32301">
    <property type="entry name" value="COUNTIN RECEPTOR CNR3-RELATED"/>
    <property type="match status" value="1"/>
</dbReference>
<feature type="region of interest" description="Disordered" evidence="1">
    <location>
        <begin position="269"/>
        <end position="389"/>
    </location>
</feature>
<proteinExistence type="predicted"/>
<dbReference type="SUPFAM" id="SSF52540">
    <property type="entry name" value="P-loop containing nucleoside triphosphate hydrolases"/>
    <property type="match status" value="1"/>
</dbReference>
<dbReference type="EMBL" id="AGNL01000664">
    <property type="protein sequence ID" value="EJK77596.1"/>
    <property type="molecule type" value="Genomic_DNA"/>
</dbReference>
<feature type="region of interest" description="Disordered" evidence="1">
    <location>
        <begin position="145"/>
        <end position="173"/>
    </location>
</feature>
<dbReference type="PANTHER" id="PTHR32301:SF6">
    <property type="entry name" value="GOLVESIN-RELATED"/>
    <property type="match status" value="1"/>
</dbReference>
<dbReference type="InterPro" id="IPR027417">
    <property type="entry name" value="P-loop_NTPase"/>
</dbReference>
<feature type="compositionally biased region" description="Basic and acidic residues" evidence="1">
    <location>
        <begin position="421"/>
        <end position="436"/>
    </location>
</feature>
<evidence type="ECO:0000256" key="1">
    <source>
        <dbReference type="SAM" id="MobiDB-lite"/>
    </source>
</evidence>
<feature type="compositionally biased region" description="Basic residues" evidence="1">
    <location>
        <begin position="156"/>
        <end position="166"/>
    </location>
</feature>
<sequence>MGGRRKPKASCSSANGLRKPPPAEPPSASDFEDSIPKRQQRRARSGTGRSTVSTFGGKRRADPPADPPDRSRGSFNHTRRAVPSGPTGYHTDNSLLEDEEEMYSQFEEEMYSHQSLVVESESESSHQPISCRQFNLTPIYDVVNEKKENKSSNKIQRARVSKKKDTRQREAPLSYMLSEDEEDVDALLDACDIPANTHEEFYNEDSSTDEDDEERPLRRSVSSNDLRRPRRTRAASVLGSWEIFLNRCLVISFCFVGFIYLREHTPGYKKDHHHHHVLSNTDDDDDAWRRPIDPMAVYNTNDDDSTHTRDHDPTHAYDKYTNRDASKPDSKYSANPQSKYSKESAGERISERPPDKSLHHGFMDAEYEDRPASRNSGSTALEKSSKRAVNEEDKAFLESVIRHPAAPEVKSLSLGTDDVEDKDKTSQMNNKTERPKPNGYAANKTPSSPPDEKSPRYGAVTESDFQFGLDEVAGLPSNDFDDGDSLVEWGGKNELTEMPGEKGSERSDNFHSGANYLSNVNLGQASPATESVKSVYDQAFRRWNHEYIPGQDMPLLWRIPRSASATFESILSFCYGMVLASSMGATEELIQDLALGVLTKGNGMFALSNPSSLLWPERTSCSRLFLCKGARYINVDTSTLKGIERAKQLKLVETDVDVITTPFIYEAAGIFDDSSRTGKCFTLLRHPVDRAISLYHHYQVDTTMTNPNISHYRGMTIDQYSNEVSENNWMGPLSWHDLENAKEVFGRKCLVGLLDEAEVSLKRFERLFHWQERVSDPAIKDQCIHQYLANGDRRKEHPTYEGTQAWETLRKKNEYDVLLFEYAKNLFTQQSAVYDKMS</sequence>
<dbReference type="OrthoDB" id="406981at2759"/>
<feature type="compositionally biased region" description="Basic and acidic residues" evidence="1">
    <location>
        <begin position="340"/>
        <end position="372"/>
    </location>
</feature>
<name>K0TP27_THAOC</name>
<dbReference type="Gene3D" id="3.40.50.300">
    <property type="entry name" value="P-loop containing nucleotide triphosphate hydrolases"/>
    <property type="match status" value="1"/>
</dbReference>
<keyword evidence="3" id="KW-1185">Reference proteome</keyword>
<organism evidence="2 3">
    <name type="scientific">Thalassiosira oceanica</name>
    <name type="common">Marine diatom</name>
    <dbReference type="NCBI Taxonomy" id="159749"/>
    <lineage>
        <taxon>Eukaryota</taxon>
        <taxon>Sar</taxon>
        <taxon>Stramenopiles</taxon>
        <taxon>Ochrophyta</taxon>
        <taxon>Bacillariophyta</taxon>
        <taxon>Coscinodiscophyceae</taxon>
        <taxon>Thalassiosirophycidae</taxon>
        <taxon>Thalassiosirales</taxon>
        <taxon>Thalassiosiraceae</taxon>
        <taxon>Thalassiosira</taxon>
    </lineage>
</organism>
<protein>
    <recommendedName>
        <fullName evidence="4">Sulfotransferase domain-containing protein</fullName>
    </recommendedName>
</protein>
<dbReference type="InterPro" id="IPR053259">
    <property type="entry name" value="Golvesin-related_Golgi"/>
</dbReference>
<feature type="region of interest" description="Disordered" evidence="1">
    <location>
        <begin position="407"/>
        <end position="458"/>
    </location>
</feature>
<feature type="compositionally biased region" description="Polar residues" evidence="1">
    <location>
        <begin position="373"/>
        <end position="382"/>
    </location>
</feature>
<gene>
    <name evidence="2" type="ORF">THAOC_00561</name>
</gene>